<evidence type="ECO:0000259" key="1">
    <source>
        <dbReference type="PROSITE" id="PS50943"/>
    </source>
</evidence>
<dbReference type="Pfam" id="PF01381">
    <property type="entry name" value="HTH_3"/>
    <property type="match status" value="1"/>
</dbReference>
<reference evidence="2 3" key="1">
    <citation type="submission" date="2016-04" db="EMBL/GenBank/DDBJ databases">
        <title>ATOL: Assembling a taxonomically balanced genome-scale reconstruction of the evolutionary history of the Enterobacteriaceae.</title>
        <authorList>
            <person name="Plunkett G.III."/>
            <person name="Neeno-Eckwall E.C."/>
            <person name="Glasner J.D."/>
            <person name="Perna N.T."/>
        </authorList>
    </citation>
    <scope>NUCLEOTIDE SEQUENCE [LARGE SCALE GENOMIC DNA]</scope>
    <source>
        <strain evidence="2 3">ATCC 700826</strain>
    </source>
</reference>
<dbReference type="SUPFAM" id="SSF47413">
    <property type="entry name" value="lambda repressor-like DNA-binding domains"/>
    <property type="match status" value="1"/>
</dbReference>
<accession>A0AAJ3LUX5</accession>
<evidence type="ECO:0000313" key="3">
    <source>
        <dbReference type="Proteomes" id="UP000078250"/>
    </source>
</evidence>
<evidence type="ECO:0000313" key="2">
    <source>
        <dbReference type="EMBL" id="OAT49461.1"/>
    </source>
</evidence>
<dbReference type="CDD" id="cd00093">
    <property type="entry name" value="HTH_XRE"/>
    <property type="match status" value="1"/>
</dbReference>
<dbReference type="InterPro" id="IPR010982">
    <property type="entry name" value="Lambda_DNA-bd_dom_sf"/>
</dbReference>
<dbReference type="PROSITE" id="PS50943">
    <property type="entry name" value="HTH_CROC1"/>
    <property type="match status" value="1"/>
</dbReference>
<keyword evidence="2" id="KW-0238">DNA-binding</keyword>
<dbReference type="GO" id="GO:0003677">
    <property type="term" value="F:DNA binding"/>
    <property type="evidence" value="ECO:0007669"/>
    <property type="project" value="UniProtKB-KW"/>
</dbReference>
<keyword evidence="3" id="KW-1185">Reference proteome</keyword>
<organism evidence="2 3">
    <name type="scientific">Proteus hauseri ATCC 700826</name>
    <dbReference type="NCBI Taxonomy" id="1354271"/>
    <lineage>
        <taxon>Bacteria</taxon>
        <taxon>Pseudomonadati</taxon>
        <taxon>Pseudomonadota</taxon>
        <taxon>Gammaproteobacteria</taxon>
        <taxon>Enterobacterales</taxon>
        <taxon>Morganellaceae</taxon>
        <taxon>Proteus</taxon>
    </lineage>
</organism>
<proteinExistence type="predicted"/>
<gene>
    <name evidence="2" type="ORF">M997_0677</name>
</gene>
<dbReference type="Gene3D" id="1.10.260.40">
    <property type="entry name" value="lambda repressor-like DNA-binding domains"/>
    <property type="match status" value="1"/>
</dbReference>
<name>A0AAJ3LUX5_PROHU</name>
<comment type="caution">
    <text evidence="2">The sequence shown here is derived from an EMBL/GenBank/DDBJ whole genome shotgun (WGS) entry which is preliminary data.</text>
</comment>
<dbReference type="InterPro" id="IPR001387">
    <property type="entry name" value="Cro/C1-type_HTH"/>
</dbReference>
<dbReference type="RefSeq" id="WP_064718691.1">
    <property type="nucleotide sequence ID" value="NZ_LXEV01000011.1"/>
</dbReference>
<feature type="domain" description="HTH cro/C1-type" evidence="1">
    <location>
        <begin position="19"/>
        <end position="73"/>
    </location>
</feature>
<dbReference type="AlphaFoldDB" id="A0AAJ3LUX5"/>
<dbReference type="Proteomes" id="UP000078250">
    <property type="component" value="Unassembled WGS sequence"/>
</dbReference>
<dbReference type="SMART" id="SM00530">
    <property type="entry name" value="HTH_XRE"/>
    <property type="match status" value="1"/>
</dbReference>
<dbReference type="EMBL" id="LXEV01000011">
    <property type="protein sequence ID" value="OAT49461.1"/>
    <property type="molecule type" value="Genomic_DNA"/>
</dbReference>
<protein>
    <submittedName>
        <fullName evidence="2">DNA-binding repressor</fullName>
    </submittedName>
</protein>
<sequence length="91" mass="10419">MNNNTNDVIDLNIKTGAFIKKHRISKGWNGVLFGSLLFISQQQVSRYETGKNILSITMLNQCLTVLGLTWDDYIREVIYKNTDINNIDVII</sequence>